<feature type="compositionally biased region" description="Low complexity" evidence="2">
    <location>
        <begin position="324"/>
        <end position="333"/>
    </location>
</feature>
<dbReference type="EMBL" id="CDMZ01003117">
    <property type="protein sequence ID" value="CEM45162.1"/>
    <property type="molecule type" value="Genomic_DNA"/>
</dbReference>
<dbReference type="InterPro" id="IPR027483">
    <property type="entry name" value="PInositol-4-P-4/5-kinase_C_sf"/>
</dbReference>
<feature type="region of interest" description="Disordered" evidence="2">
    <location>
        <begin position="662"/>
        <end position="681"/>
    </location>
</feature>
<evidence type="ECO:0000313" key="4">
    <source>
        <dbReference type="EMBL" id="CEM45162.1"/>
    </source>
</evidence>
<evidence type="ECO:0000259" key="3">
    <source>
        <dbReference type="PROSITE" id="PS51455"/>
    </source>
</evidence>
<keyword evidence="1" id="KW-0808">Transferase</keyword>
<gene>
    <name evidence="4" type="ORF">Cvel_28946</name>
</gene>
<dbReference type="GO" id="GO:0005886">
    <property type="term" value="C:plasma membrane"/>
    <property type="evidence" value="ECO:0007669"/>
    <property type="project" value="TreeGrafter"/>
</dbReference>
<dbReference type="Gene3D" id="3.30.800.10">
    <property type="entry name" value="Phosphatidylinositol Phosphate Kinase II Beta"/>
    <property type="match status" value="1"/>
</dbReference>
<dbReference type="PANTHER" id="PTHR23086:SF8">
    <property type="entry name" value="PHOSPHATIDYLINOSITOL 5-PHOSPHATE 4-KINASE, ISOFORM A"/>
    <property type="match status" value="1"/>
</dbReference>
<feature type="compositionally biased region" description="Basic and acidic residues" evidence="2">
    <location>
        <begin position="90"/>
        <end position="103"/>
    </location>
</feature>
<feature type="compositionally biased region" description="Gly residues" evidence="2">
    <location>
        <begin position="640"/>
        <end position="649"/>
    </location>
</feature>
<evidence type="ECO:0000256" key="1">
    <source>
        <dbReference type="PROSITE-ProRule" id="PRU00781"/>
    </source>
</evidence>
<proteinExistence type="predicted"/>
<feature type="region of interest" description="Disordered" evidence="2">
    <location>
        <begin position="313"/>
        <end position="415"/>
    </location>
</feature>
<feature type="compositionally biased region" description="Pro residues" evidence="2">
    <location>
        <begin position="518"/>
        <end position="527"/>
    </location>
</feature>
<accession>A0A0G4HLZ9</accession>
<feature type="compositionally biased region" description="Polar residues" evidence="2">
    <location>
        <begin position="609"/>
        <end position="621"/>
    </location>
</feature>
<feature type="compositionally biased region" description="Polar residues" evidence="2">
    <location>
        <begin position="181"/>
        <end position="195"/>
    </location>
</feature>
<keyword evidence="1" id="KW-0547">Nucleotide-binding</keyword>
<dbReference type="PANTHER" id="PTHR23086">
    <property type="entry name" value="PHOSPHATIDYLINOSITOL-4-PHOSPHATE 5-KINASE"/>
    <property type="match status" value="1"/>
</dbReference>
<name>A0A0G4HLZ9_9ALVE</name>
<feature type="region of interest" description="Disordered" evidence="2">
    <location>
        <begin position="686"/>
        <end position="713"/>
    </location>
</feature>
<feature type="compositionally biased region" description="Basic and acidic residues" evidence="2">
    <location>
        <begin position="347"/>
        <end position="364"/>
    </location>
</feature>
<organism evidence="4">
    <name type="scientific">Chromera velia CCMP2878</name>
    <dbReference type="NCBI Taxonomy" id="1169474"/>
    <lineage>
        <taxon>Eukaryota</taxon>
        <taxon>Sar</taxon>
        <taxon>Alveolata</taxon>
        <taxon>Colpodellida</taxon>
        <taxon>Chromeraceae</taxon>
        <taxon>Chromera</taxon>
    </lineage>
</organism>
<feature type="region of interest" description="Disordered" evidence="2">
    <location>
        <begin position="1196"/>
        <end position="1224"/>
    </location>
</feature>
<dbReference type="SMART" id="SM00330">
    <property type="entry name" value="PIPKc"/>
    <property type="match status" value="1"/>
</dbReference>
<feature type="compositionally biased region" description="Polar residues" evidence="2">
    <location>
        <begin position="26"/>
        <end position="54"/>
    </location>
</feature>
<dbReference type="VEuPathDB" id="CryptoDB:Cvel_28946"/>
<feature type="compositionally biased region" description="Polar residues" evidence="2">
    <location>
        <begin position="490"/>
        <end position="509"/>
    </location>
</feature>
<protein>
    <recommendedName>
        <fullName evidence="3">PIPK domain-containing protein</fullName>
    </recommendedName>
</protein>
<feature type="region of interest" description="Disordered" evidence="2">
    <location>
        <begin position="178"/>
        <end position="278"/>
    </location>
</feature>
<feature type="compositionally biased region" description="Low complexity" evidence="2">
    <location>
        <begin position="110"/>
        <end position="125"/>
    </location>
</feature>
<evidence type="ECO:0000256" key="2">
    <source>
        <dbReference type="SAM" id="MobiDB-lite"/>
    </source>
</evidence>
<dbReference type="GO" id="GO:0016308">
    <property type="term" value="F:1-phosphatidylinositol-4-phosphate 5-kinase activity"/>
    <property type="evidence" value="ECO:0007669"/>
    <property type="project" value="TreeGrafter"/>
</dbReference>
<dbReference type="PROSITE" id="PS51455">
    <property type="entry name" value="PIPK"/>
    <property type="match status" value="1"/>
</dbReference>
<dbReference type="SUPFAM" id="SSF56104">
    <property type="entry name" value="SAICAR synthase-like"/>
    <property type="match status" value="1"/>
</dbReference>
<keyword evidence="1" id="KW-0067">ATP-binding</keyword>
<dbReference type="InterPro" id="IPR027484">
    <property type="entry name" value="PInositol-4-P-5-kinase_N"/>
</dbReference>
<feature type="region of interest" description="Disordered" evidence="2">
    <location>
        <begin position="25"/>
        <end position="125"/>
    </location>
</feature>
<feature type="compositionally biased region" description="Basic and acidic residues" evidence="2">
    <location>
        <begin position="371"/>
        <end position="380"/>
    </location>
</feature>
<reference evidence="4" key="1">
    <citation type="submission" date="2014-11" db="EMBL/GenBank/DDBJ databases">
        <authorList>
            <person name="Otto D Thomas"/>
            <person name="Naeem Raeece"/>
        </authorList>
    </citation>
    <scope>NUCLEOTIDE SEQUENCE</scope>
</reference>
<dbReference type="GO" id="GO:0005524">
    <property type="term" value="F:ATP binding"/>
    <property type="evidence" value="ECO:0007669"/>
    <property type="project" value="UniProtKB-UniRule"/>
</dbReference>
<dbReference type="GO" id="GO:0046854">
    <property type="term" value="P:phosphatidylinositol phosphate biosynthetic process"/>
    <property type="evidence" value="ECO:0007669"/>
    <property type="project" value="TreeGrafter"/>
</dbReference>
<feature type="region of interest" description="Disordered" evidence="2">
    <location>
        <begin position="1091"/>
        <end position="1115"/>
    </location>
</feature>
<feature type="region of interest" description="Disordered" evidence="2">
    <location>
        <begin position="1261"/>
        <end position="1281"/>
    </location>
</feature>
<feature type="domain" description="PIPK" evidence="3">
    <location>
        <begin position="732"/>
        <end position="1068"/>
    </location>
</feature>
<keyword evidence="1" id="KW-0418">Kinase</keyword>
<feature type="compositionally biased region" description="Pro residues" evidence="2">
    <location>
        <begin position="572"/>
        <end position="584"/>
    </location>
</feature>
<feature type="region of interest" description="Disordered" evidence="2">
    <location>
        <begin position="609"/>
        <end position="649"/>
    </location>
</feature>
<dbReference type="InterPro" id="IPR002498">
    <property type="entry name" value="PInositol-4-P-4/5-kinase_core"/>
</dbReference>
<sequence length="1281" mass="135921">MHEVRLQVDLLRVTAGRLVEGLKMMTTPQGSTPGSPFTGPQTASRLPLSPTTAEPRSVRARHEHQLQHERRHQAVPTLLSPQGSGPQRAVGERERERGLHFECGDGDGDGPFSSSSSTNGNAAATANGYPPSVLVHAKAPARAQVQTGTPILQKAKTADSSPSHANRDEESLLSAVANDPSLFNSPPRSSLQLMQPPTPVPQPRAAFASDGEGLGSASDREDSNGQLCPSPTMAKPHHGGGMAGTERERKTRAPALKVETVAGGAPKDSEQKGAKKSSTWWMIPVMNVFSPPPSSGGEGAPESTRGLLAPQSVPAREGKKDAKSAPSSFSPAKGGREVVKVISGGENGRRVGGDLQKEKERERGQAGGGSPDRERERRVTFTEPSPLLAGNENDPDLDGENDHGGAQRHQIGDPRALAIDLEKHLTGLHSYLNALPPLPLPLAVAKERERGAPGGSSTQLQWAAPDADPSPRENVPRVALQEGPLPHTGNEPTATGAPSSSSQHPRATTSAGIGVAPSPSPPPPLGPLAPLQEGGVPPQRGTPQTERGGVRSVSMSTVGGVGADVGPTGRSPLPPHSGPSPPSAVQPLSLPAAPVPVGTDGFRSALTNSGIGIGGLQQQPHGSLGGGATTTRENATGRHGSLGGLGAGGGLTTCRRATTGLLASGGPSFRGQGMMSPGLMTPALDRRRQSTQNVPQNRKEKEKDSKAKKKKKRTRIIRRLLGAKKGLAVHFGHENWNMVLNMMVGVRLAVGRGLQEANRSVQVFDFLIKEKFSLSPRIGNIFDPSTSQTLKATRFIDYAPFAFRKLRELFQIAPDDYLKSVGPEQLLGNMVLGNLSSLSELSSEGKSGAFFYYTADSKYMLKTVTKSEAKFFRSILKDYFEHVTANRNTLVTRFFGLHALRFKKSGGKRTENSSGGQQKLYFCVMGNMFNTPVEIHRRWDLKGSWVGRDTPMDKREDHTVALKDGDWVKEGNELKISMEKRRMLMAQIERDCDFFRRHGIIDYSLLLGEHHGEKGGTLNVISMQMQMNDRHEMDPEMDLDFDHSVAAGESRRPSEIPMRFASGAQLGHTTGVPFPLGSAVSEAAAPAAGVHGDGEQAVSSSSFPAGGGGDRLFGARDRDRDRMIDERHGEDPDTRVVRVASLFSNLNAAAPSGAPSVSDHPAAPSVPVSAASSAVSRALQPGGPSPALCLVPLKTRRDGWDMPGPEELDEEGSAPPPADERAPANLVPYLPTWLAVGAHGAATDGSPARVGGVSHRTAVLESPLPLRSRSRPYLGREGQGA</sequence>
<dbReference type="Gene3D" id="3.30.810.10">
    <property type="entry name" value="2-Layer Sandwich"/>
    <property type="match status" value="1"/>
</dbReference>
<dbReference type="Pfam" id="PF01504">
    <property type="entry name" value="PIP5K"/>
    <property type="match status" value="1"/>
</dbReference>
<dbReference type="CDD" id="cd00139">
    <property type="entry name" value="PIPKc"/>
    <property type="match status" value="1"/>
</dbReference>
<dbReference type="InterPro" id="IPR023610">
    <property type="entry name" value="PInositol-4/5-P-5/4-kinase"/>
</dbReference>
<feature type="region of interest" description="Disordered" evidence="2">
    <location>
        <begin position="448"/>
        <end position="596"/>
    </location>
</feature>